<feature type="transmembrane region" description="Helical" evidence="1">
    <location>
        <begin position="7"/>
        <end position="25"/>
    </location>
</feature>
<proteinExistence type="predicted"/>
<sequence>MRSSRFPALVWVVLAVNALFLIWVIAGGAPLAGFLWVAADVVLGVLWLVARRRTRECPSCGRAVKHDETVCTGCGYNLALASAHDTRAHHYPTNPGIKP</sequence>
<protein>
    <submittedName>
        <fullName evidence="2">Ribosomal protein S27AE</fullName>
    </submittedName>
</protein>
<dbReference type="EMBL" id="JACHMO010000001">
    <property type="protein sequence ID" value="MBB5806966.1"/>
    <property type="molecule type" value="Genomic_DNA"/>
</dbReference>
<reference evidence="2 3" key="1">
    <citation type="submission" date="2020-08" db="EMBL/GenBank/DDBJ databases">
        <title>Sequencing the genomes of 1000 actinobacteria strains.</title>
        <authorList>
            <person name="Klenk H.-P."/>
        </authorList>
    </citation>
    <scope>NUCLEOTIDE SEQUENCE [LARGE SCALE GENOMIC DNA]</scope>
    <source>
        <strain evidence="2 3">DSM 45486</strain>
    </source>
</reference>
<keyword evidence="1" id="KW-1133">Transmembrane helix</keyword>
<keyword evidence="1" id="KW-0472">Membrane</keyword>
<dbReference type="AlphaFoldDB" id="A0A7W9M4C5"/>
<keyword evidence="2" id="KW-0687">Ribonucleoprotein</keyword>
<keyword evidence="2" id="KW-0689">Ribosomal protein</keyword>
<gene>
    <name evidence="2" type="ORF">F4560_006734</name>
</gene>
<evidence type="ECO:0000256" key="1">
    <source>
        <dbReference type="SAM" id="Phobius"/>
    </source>
</evidence>
<name>A0A7W9M4C5_9PSEU</name>
<dbReference type="GO" id="GO:0005840">
    <property type="term" value="C:ribosome"/>
    <property type="evidence" value="ECO:0007669"/>
    <property type="project" value="UniProtKB-KW"/>
</dbReference>
<dbReference type="RefSeq" id="WP_184926908.1">
    <property type="nucleotide sequence ID" value="NZ_JACHMO010000001.1"/>
</dbReference>
<accession>A0A7W9M4C5</accession>
<feature type="transmembrane region" description="Helical" evidence="1">
    <location>
        <begin position="31"/>
        <end position="50"/>
    </location>
</feature>
<keyword evidence="1" id="KW-0812">Transmembrane</keyword>
<organism evidence="2 3">
    <name type="scientific">Saccharothrix ecbatanensis</name>
    <dbReference type="NCBI Taxonomy" id="1105145"/>
    <lineage>
        <taxon>Bacteria</taxon>
        <taxon>Bacillati</taxon>
        <taxon>Actinomycetota</taxon>
        <taxon>Actinomycetes</taxon>
        <taxon>Pseudonocardiales</taxon>
        <taxon>Pseudonocardiaceae</taxon>
        <taxon>Saccharothrix</taxon>
    </lineage>
</organism>
<evidence type="ECO:0000313" key="2">
    <source>
        <dbReference type="EMBL" id="MBB5806966.1"/>
    </source>
</evidence>
<comment type="caution">
    <text evidence="2">The sequence shown here is derived from an EMBL/GenBank/DDBJ whole genome shotgun (WGS) entry which is preliminary data.</text>
</comment>
<keyword evidence="3" id="KW-1185">Reference proteome</keyword>
<evidence type="ECO:0000313" key="3">
    <source>
        <dbReference type="Proteomes" id="UP000552097"/>
    </source>
</evidence>
<dbReference type="Proteomes" id="UP000552097">
    <property type="component" value="Unassembled WGS sequence"/>
</dbReference>